<sequence>MALRQPMIWLGVLTLLLLLTGCDDLRPQPVESALATLAEDDVQQRLNRALDTLGYANGQVTENLGRTSMRMALRQAQTYLHRLGYYDAPQLGILDPPTIAAIEAYLADTMP</sequence>
<reference evidence="2" key="1">
    <citation type="journal article" date="2019" name="Int. J. Syst. Evol. Microbiol.">
        <title>The Global Catalogue of Microorganisms (GCM) 10K type strain sequencing project: providing services to taxonomists for standard genome sequencing and annotation.</title>
        <authorList>
            <consortium name="The Broad Institute Genomics Platform"/>
            <consortium name="The Broad Institute Genome Sequencing Center for Infectious Disease"/>
            <person name="Wu L."/>
            <person name="Ma J."/>
        </authorList>
    </citation>
    <scope>NUCLEOTIDE SEQUENCE [LARGE SCALE GENOMIC DNA]</scope>
    <source>
        <strain evidence="2">IBRC 10765</strain>
    </source>
</reference>
<dbReference type="PROSITE" id="PS51257">
    <property type="entry name" value="PROKAR_LIPOPROTEIN"/>
    <property type="match status" value="1"/>
</dbReference>
<evidence type="ECO:0000313" key="1">
    <source>
        <dbReference type="EMBL" id="MFC3852140.1"/>
    </source>
</evidence>
<accession>A0ABV7ZVA8</accession>
<dbReference type="EMBL" id="JBHRYR010000002">
    <property type="protein sequence ID" value="MFC3852140.1"/>
    <property type="molecule type" value="Genomic_DNA"/>
</dbReference>
<protein>
    <submittedName>
        <fullName evidence="1">Peptidoglycan-binding domain-containing protein</fullName>
    </submittedName>
</protein>
<dbReference type="RefSeq" id="WP_380693941.1">
    <property type="nucleotide sequence ID" value="NZ_JBHRYR010000002.1"/>
</dbReference>
<gene>
    <name evidence="1" type="ORF">ACFOOG_04750</name>
</gene>
<name>A0ABV7ZVA8_9GAMM</name>
<organism evidence="1 2">
    <name type="scientific">Saccharospirillum mangrovi</name>
    <dbReference type="NCBI Taxonomy" id="2161747"/>
    <lineage>
        <taxon>Bacteria</taxon>
        <taxon>Pseudomonadati</taxon>
        <taxon>Pseudomonadota</taxon>
        <taxon>Gammaproteobacteria</taxon>
        <taxon>Oceanospirillales</taxon>
        <taxon>Saccharospirillaceae</taxon>
        <taxon>Saccharospirillum</taxon>
    </lineage>
</organism>
<dbReference type="Proteomes" id="UP001595617">
    <property type="component" value="Unassembled WGS sequence"/>
</dbReference>
<evidence type="ECO:0000313" key="2">
    <source>
        <dbReference type="Proteomes" id="UP001595617"/>
    </source>
</evidence>
<comment type="caution">
    <text evidence="1">The sequence shown here is derived from an EMBL/GenBank/DDBJ whole genome shotgun (WGS) entry which is preliminary data.</text>
</comment>
<proteinExistence type="predicted"/>
<keyword evidence="2" id="KW-1185">Reference proteome</keyword>